<feature type="compositionally biased region" description="Low complexity" evidence="3">
    <location>
        <begin position="641"/>
        <end position="657"/>
    </location>
</feature>
<feature type="compositionally biased region" description="Low complexity" evidence="3">
    <location>
        <begin position="576"/>
        <end position="586"/>
    </location>
</feature>
<organism evidence="4 5">
    <name type="scientific">Favolaschia claudopus</name>
    <dbReference type="NCBI Taxonomy" id="2862362"/>
    <lineage>
        <taxon>Eukaryota</taxon>
        <taxon>Fungi</taxon>
        <taxon>Dikarya</taxon>
        <taxon>Basidiomycota</taxon>
        <taxon>Agaricomycotina</taxon>
        <taxon>Agaricomycetes</taxon>
        <taxon>Agaricomycetidae</taxon>
        <taxon>Agaricales</taxon>
        <taxon>Marasmiineae</taxon>
        <taxon>Mycenaceae</taxon>
        <taxon>Favolaschia</taxon>
    </lineage>
</organism>
<dbReference type="PANTHER" id="PTHR13620:SF104">
    <property type="entry name" value="EXONUCLEASE 3'-5' DOMAIN-CONTAINING PROTEIN 2"/>
    <property type="match status" value="1"/>
</dbReference>
<feature type="compositionally biased region" description="Acidic residues" evidence="3">
    <location>
        <begin position="262"/>
        <end position="275"/>
    </location>
</feature>
<accession>A0AAW0BHC9</accession>
<feature type="compositionally biased region" description="Polar residues" evidence="3">
    <location>
        <begin position="627"/>
        <end position="637"/>
    </location>
</feature>
<evidence type="ECO:0000256" key="1">
    <source>
        <dbReference type="ARBA" id="ARBA00022722"/>
    </source>
</evidence>
<dbReference type="Proteomes" id="UP001362999">
    <property type="component" value="Unassembled WGS sequence"/>
</dbReference>
<evidence type="ECO:0000256" key="2">
    <source>
        <dbReference type="ARBA" id="ARBA00022801"/>
    </source>
</evidence>
<dbReference type="InterPro" id="IPR036397">
    <property type="entry name" value="RNaseH_sf"/>
</dbReference>
<feature type="compositionally biased region" description="Polar residues" evidence="3">
    <location>
        <begin position="587"/>
        <end position="607"/>
    </location>
</feature>
<dbReference type="PANTHER" id="PTHR13620">
    <property type="entry name" value="3-5 EXONUCLEASE"/>
    <property type="match status" value="1"/>
</dbReference>
<dbReference type="InterPro" id="IPR012337">
    <property type="entry name" value="RNaseH-like_sf"/>
</dbReference>
<dbReference type="Gene3D" id="3.30.420.10">
    <property type="entry name" value="Ribonuclease H-like superfamily/Ribonuclease H"/>
    <property type="match status" value="1"/>
</dbReference>
<keyword evidence="2" id="KW-0378">Hydrolase</keyword>
<name>A0AAW0BHC9_9AGAR</name>
<dbReference type="EMBL" id="JAWWNJ010000033">
    <property type="protein sequence ID" value="KAK7025723.1"/>
    <property type="molecule type" value="Genomic_DNA"/>
</dbReference>
<dbReference type="AlphaFoldDB" id="A0AAW0BHC9"/>
<dbReference type="GO" id="GO:0003676">
    <property type="term" value="F:nucleic acid binding"/>
    <property type="evidence" value="ECO:0007669"/>
    <property type="project" value="InterPro"/>
</dbReference>
<evidence type="ECO:0000313" key="4">
    <source>
        <dbReference type="EMBL" id="KAK7025723.1"/>
    </source>
</evidence>
<dbReference type="SUPFAM" id="SSF53098">
    <property type="entry name" value="Ribonuclease H-like"/>
    <property type="match status" value="1"/>
</dbReference>
<feature type="compositionally biased region" description="Basic and acidic residues" evidence="3">
    <location>
        <begin position="617"/>
        <end position="626"/>
    </location>
</feature>
<dbReference type="GO" id="GO:0005737">
    <property type="term" value="C:cytoplasm"/>
    <property type="evidence" value="ECO:0007669"/>
    <property type="project" value="TreeGrafter"/>
</dbReference>
<evidence type="ECO:0000313" key="5">
    <source>
        <dbReference type="Proteomes" id="UP001362999"/>
    </source>
</evidence>
<feature type="region of interest" description="Disordered" evidence="3">
    <location>
        <begin position="567"/>
        <end position="657"/>
    </location>
</feature>
<protein>
    <submittedName>
        <fullName evidence="4">Uncharacterized protein</fullName>
    </submittedName>
</protein>
<sequence length="706" mass="76909">MQGCLHESFYDCKGSHVFIGSSIQGEFTRLKKQFTQLENQKINTIDLKQFAIQRALIEKKESGSLDSLAAKFLGVFLSKDPSLRTGENWEQTVISPDLINFAALDVYTSRLIFEKLSETAALECVQHDTPPRTRVALMAREGGEIVAYGQISPIQTSSYAGVRITKSRVLVDVDFVVVPSAAAVLHLVVPSTAGVGAKTRSGALTLAHLRSLSDSPDSSFHLVSPVSLLQFDRREPSQRIHPAPTLSPPLPLDPAVFHTEISDPDSNEAEDDEGSDDKILDNEDQADERLHTEMLEANAEAGLGVVLYEKVGVDKHGLELFSCRRGTNKLEGGPHSDISTGSLGPFMVCGFSCHPRPTYKFKAMAKHEFGVNWEYHHDLALINRTSFLLNYLADVVPGVESYADWLNADLYERTTEKFGICEVPGVALPIVHPTSPEARTYYFANVGDFVIEASASGQRKISNENFARRWNSTADGKTRFFITADILAAFAKSWEKTNNARASQELISAKVDMARQTRQLFQDNNNLPFPTSLLGTATSSHPQEGVLEFDAENPSLPSSISTELAISRPHIPPPQQSQASSSTSVSNAGQARSHPSNTIQSSASTLSDVGVGQSPADHNDGSDDSQRQLGDMQTSEPFLTAPAPSESSASSRQVPQSEPFSMLKQMTVMELSNGARDELYPKINASGACVHVVDAAKQLVRATVTF</sequence>
<dbReference type="InterPro" id="IPR051132">
    <property type="entry name" value="3-5_Exonuclease_domain"/>
</dbReference>
<dbReference type="GO" id="GO:0008408">
    <property type="term" value="F:3'-5' exonuclease activity"/>
    <property type="evidence" value="ECO:0007669"/>
    <property type="project" value="TreeGrafter"/>
</dbReference>
<evidence type="ECO:0000256" key="3">
    <source>
        <dbReference type="SAM" id="MobiDB-lite"/>
    </source>
</evidence>
<reference evidence="4 5" key="1">
    <citation type="journal article" date="2024" name="J Genomics">
        <title>Draft genome sequencing and assembly of Favolaschia claudopus CIRM-BRFM 2984 isolated from oak limbs.</title>
        <authorList>
            <person name="Navarro D."/>
            <person name="Drula E."/>
            <person name="Chaduli D."/>
            <person name="Cazenave R."/>
            <person name="Ahrendt S."/>
            <person name="Wang J."/>
            <person name="Lipzen A."/>
            <person name="Daum C."/>
            <person name="Barry K."/>
            <person name="Grigoriev I.V."/>
            <person name="Favel A."/>
            <person name="Rosso M.N."/>
            <person name="Martin F."/>
        </authorList>
    </citation>
    <scope>NUCLEOTIDE SEQUENCE [LARGE SCALE GENOMIC DNA]</scope>
    <source>
        <strain evidence="4 5">CIRM-BRFM 2984</strain>
    </source>
</reference>
<gene>
    <name evidence="4" type="ORF">R3P38DRAFT_2778525</name>
</gene>
<comment type="caution">
    <text evidence="4">The sequence shown here is derived from an EMBL/GenBank/DDBJ whole genome shotgun (WGS) entry which is preliminary data.</text>
</comment>
<feature type="region of interest" description="Disordered" evidence="3">
    <location>
        <begin position="238"/>
        <end position="279"/>
    </location>
</feature>
<dbReference type="GO" id="GO:0005634">
    <property type="term" value="C:nucleus"/>
    <property type="evidence" value="ECO:0007669"/>
    <property type="project" value="TreeGrafter"/>
</dbReference>
<keyword evidence="5" id="KW-1185">Reference proteome</keyword>
<proteinExistence type="predicted"/>
<keyword evidence="1" id="KW-0540">Nuclease</keyword>